<comment type="similarity">
    <text evidence="4">Belongs to the cytochrome P450 family.</text>
</comment>
<keyword evidence="15" id="KW-1185">Reference proteome</keyword>
<accession>A0A8W8IZY2</accession>
<dbReference type="InterPro" id="IPR001128">
    <property type="entry name" value="Cyt_P450"/>
</dbReference>
<comment type="subcellular location">
    <subcellularLocation>
        <location evidence="3">Endoplasmic reticulum membrane</location>
        <topology evidence="3">Peripheral membrane protein</topology>
    </subcellularLocation>
    <subcellularLocation>
        <location evidence="2">Microsome membrane</location>
        <topology evidence="2">Peripheral membrane protein</topology>
    </subcellularLocation>
</comment>
<keyword evidence="6" id="KW-0479">Metal-binding</keyword>
<keyword evidence="5" id="KW-0349">Heme</keyword>
<dbReference type="InterPro" id="IPR002401">
    <property type="entry name" value="Cyt_P450_E_grp-I"/>
</dbReference>
<dbReference type="Pfam" id="PF00067">
    <property type="entry name" value="p450"/>
    <property type="match status" value="1"/>
</dbReference>
<keyword evidence="13" id="KW-0732">Signal</keyword>
<dbReference type="PRINTS" id="PR00463">
    <property type="entry name" value="EP450I"/>
</dbReference>
<feature type="chain" id="PRO_5036477641" evidence="13">
    <location>
        <begin position="21"/>
        <end position="268"/>
    </location>
</feature>
<evidence type="ECO:0000256" key="3">
    <source>
        <dbReference type="ARBA" id="ARBA00004406"/>
    </source>
</evidence>
<evidence type="ECO:0000256" key="2">
    <source>
        <dbReference type="ARBA" id="ARBA00004174"/>
    </source>
</evidence>
<evidence type="ECO:0000256" key="4">
    <source>
        <dbReference type="ARBA" id="ARBA00010617"/>
    </source>
</evidence>
<keyword evidence="12" id="KW-0472">Membrane</keyword>
<evidence type="ECO:0000256" key="10">
    <source>
        <dbReference type="ARBA" id="ARBA00023004"/>
    </source>
</evidence>
<name>A0A8W8IZY2_MAGGI</name>
<evidence type="ECO:0000313" key="14">
    <source>
        <dbReference type="EnsemblMetazoa" id="G16257.3:cds"/>
    </source>
</evidence>
<protein>
    <submittedName>
        <fullName evidence="14">Uncharacterized protein</fullName>
    </submittedName>
</protein>
<dbReference type="GO" id="GO:0005789">
    <property type="term" value="C:endoplasmic reticulum membrane"/>
    <property type="evidence" value="ECO:0007669"/>
    <property type="project" value="UniProtKB-SubCell"/>
</dbReference>
<dbReference type="Proteomes" id="UP000005408">
    <property type="component" value="Unassembled WGS sequence"/>
</dbReference>
<evidence type="ECO:0000256" key="6">
    <source>
        <dbReference type="ARBA" id="ARBA00022723"/>
    </source>
</evidence>
<dbReference type="GO" id="GO:0006082">
    <property type="term" value="P:organic acid metabolic process"/>
    <property type="evidence" value="ECO:0007669"/>
    <property type="project" value="TreeGrafter"/>
</dbReference>
<evidence type="ECO:0000256" key="5">
    <source>
        <dbReference type="ARBA" id="ARBA00022617"/>
    </source>
</evidence>
<evidence type="ECO:0000256" key="8">
    <source>
        <dbReference type="ARBA" id="ARBA00022848"/>
    </source>
</evidence>
<sequence>MWVTVAIVVVLIALIWRYTGRPKGLPPGPTCYPIIGNVGLFKPSEAIQAHRKLRKKYGDIYTIMTFHKPMIAVHGYDNIRELLVKHGDLFSDRPLTIMNGVFNKGKGLIWSSGPLWKEQRTFALTTMRKFGFGKRCLQNQIMEEVDCLMEELEKYGNKPFDIQNTLNISVSNVICSMLFGNRFDYEDARFKHLIVLLNKLFATSSPSSPAVIFPILRHLPMSRVDTMQNVFAEIDGFANEVIEEHRKNFDGNNVNDFIDAFLLEQKVA</sequence>
<dbReference type="EnsemblMetazoa" id="G16257.3">
    <property type="protein sequence ID" value="G16257.3:cds"/>
    <property type="gene ID" value="G16257"/>
</dbReference>
<keyword evidence="7" id="KW-0256">Endoplasmic reticulum</keyword>
<dbReference type="GO" id="GO:0020037">
    <property type="term" value="F:heme binding"/>
    <property type="evidence" value="ECO:0007669"/>
    <property type="project" value="InterPro"/>
</dbReference>
<evidence type="ECO:0000256" key="13">
    <source>
        <dbReference type="SAM" id="SignalP"/>
    </source>
</evidence>
<keyword evidence="9" id="KW-0560">Oxidoreductase</keyword>
<evidence type="ECO:0000256" key="9">
    <source>
        <dbReference type="ARBA" id="ARBA00023002"/>
    </source>
</evidence>
<dbReference type="GO" id="GO:0008395">
    <property type="term" value="F:steroid hydroxylase activity"/>
    <property type="evidence" value="ECO:0007669"/>
    <property type="project" value="TreeGrafter"/>
</dbReference>
<dbReference type="InterPro" id="IPR036396">
    <property type="entry name" value="Cyt_P450_sf"/>
</dbReference>
<feature type="signal peptide" evidence="13">
    <location>
        <begin position="1"/>
        <end position="20"/>
    </location>
</feature>
<evidence type="ECO:0000256" key="1">
    <source>
        <dbReference type="ARBA" id="ARBA00001971"/>
    </source>
</evidence>
<dbReference type="SUPFAM" id="SSF48264">
    <property type="entry name" value="Cytochrome P450"/>
    <property type="match status" value="1"/>
</dbReference>
<reference evidence="14" key="1">
    <citation type="submission" date="2022-08" db="UniProtKB">
        <authorList>
            <consortium name="EnsemblMetazoa"/>
        </authorList>
    </citation>
    <scope>IDENTIFICATION</scope>
    <source>
        <strain evidence="14">05x7-T-G4-1.051#20</strain>
    </source>
</reference>
<dbReference type="GO" id="GO:0016712">
    <property type="term" value="F:oxidoreductase activity, acting on paired donors, with incorporation or reduction of molecular oxygen, reduced flavin or flavoprotein as one donor, and incorporation of one atom of oxygen"/>
    <property type="evidence" value="ECO:0007669"/>
    <property type="project" value="TreeGrafter"/>
</dbReference>
<dbReference type="FunFam" id="1.10.630.10:FF:000238">
    <property type="entry name" value="Cytochrome P450 2A6"/>
    <property type="match status" value="1"/>
</dbReference>
<dbReference type="InterPro" id="IPR050182">
    <property type="entry name" value="Cytochrome_P450_fam2"/>
</dbReference>
<dbReference type="PANTHER" id="PTHR24300:SF403">
    <property type="entry name" value="CYTOCHROME P450 306A1"/>
    <property type="match status" value="1"/>
</dbReference>
<comment type="cofactor">
    <cofactor evidence="1">
        <name>heme</name>
        <dbReference type="ChEBI" id="CHEBI:30413"/>
    </cofactor>
</comment>
<evidence type="ECO:0000313" key="15">
    <source>
        <dbReference type="Proteomes" id="UP000005408"/>
    </source>
</evidence>
<keyword evidence="11" id="KW-0503">Monooxygenase</keyword>
<keyword evidence="10" id="KW-0408">Iron</keyword>
<organism evidence="14 15">
    <name type="scientific">Magallana gigas</name>
    <name type="common">Pacific oyster</name>
    <name type="synonym">Crassostrea gigas</name>
    <dbReference type="NCBI Taxonomy" id="29159"/>
    <lineage>
        <taxon>Eukaryota</taxon>
        <taxon>Metazoa</taxon>
        <taxon>Spiralia</taxon>
        <taxon>Lophotrochozoa</taxon>
        <taxon>Mollusca</taxon>
        <taxon>Bivalvia</taxon>
        <taxon>Autobranchia</taxon>
        <taxon>Pteriomorphia</taxon>
        <taxon>Ostreida</taxon>
        <taxon>Ostreoidea</taxon>
        <taxon>Ostreidae</taxon>
        <taxon>Magallana</taxon>
    </lineage>
</organism>
<evidence type="ECO:0000256" key="12">
    <source>
        <dbReference type="ARBA" id="ARBA00023136"/>
    </source>
</evidence>
<keyword evidence="8" id="KW-0492">Microsome</keyword>
<dbReference type="Gene3D" id="1.10.630.10">
    <property type="entry name" value="Cytochrome P450"/>
    <property type="match status" value="1"/>
</dbReference>
<dbReference type="GO" id="GO:0005506">
    <property type="term" value="F:iron ion binding"/>
    <property type="evidence" value="ECO:0007669"/>
    <property type="project" value="InterPro"/>
</dbReference>
<evidence type="ECO:0000256" key="7">
    <source>
        <dbReference type="ARBA" id="ARBA00022824"/>
    </source>
</evidence>
<proteinExistence type="inferred from homology"/>
<dbReference type="AlphaFoldDB" id="A0A8W8IZY2"/>
<dbReference type="PANTHER" id="PTHR24300">
    <property type="entry name" value="CYTOCHROME P450 508A4-RELATED"/>
    <property type="match status" value="1"/>
</dbReference>
<evidence type="ECO:0000256" key="11">
    <source>
        <dbReference type="ARBA" id="ARBA00023033"/>
    </source>
</evidence>
<dbReference type="GO" id="GO:0006805">
    <property type="term" value="P:xenobiotic metabolic process"/>
    <property type="evidence" value="ECO:0007669"/>
    <property type="project" value="TreeGrafter"/>
</dbReference>